<dbReference type="InterPro" id="IPR007867">
    <property type="entry name" value="GMC_OxRtase_C"/>
</dbReference>
<dbReference type="Gene3D" id="3.30.560.10">
    <property type="entry name" value="Glucose Oxidase, domain 3"/>
    <property type="match status" value="1"/>
</dbReference>
<dbReference type="EMBL" id="JAAOCA010000005">
    <property type="protein sequence ID" value="MBD1598097.1"/>
    <property type="molecule type" value="Genomic_DNA"/>
</dbReference>
<reference evidence="7 8" key="1">
    <citation type="journal article" date="2020" name="Insects">
        <title>Bacteria Belonging to Pseudomonas typographi sp. nov. from the Bark Beetle Ips typographus Have Genomic Potential to Aid in the Host Ecology.</title>
        <authorList>
            <person name="Peral-Aranega E."/>
            <person name="Saati-Santamaria Z."/>
            <person name="Kolarik M."/>
            <person name="Rivas R."/>
            <person name="Garcia-Fraile P."/>
        </authorList>
    </citation>
    <scope>NUCLEOTIDE SEQUENCE [LARGE SCALE GENOMIC DNA]</scope>
    <source>
        <strain evidence="7 8">CA3A</strain>
    </source>
</reference>
<evidence type="ECO:0000313" key="8">
    <source>
        <dbReference type="Proteomes" id="UP000805841"/>
    </source>
</evidence>
<dbReference type="PANTHER" id="PTHR11552">
    <property type="entry name" value="GLUCOSE-METHANOL-CHOLINE GMC OXIDOREDUCTASE"/>
    <property type="match status" value="1"/>
</dbReference>
<dbReference type="SUPFAM" id="SSF54373">
    <property type="entry name" value="FAD-linked reductases, C-terminal domain"/>
    <property type="match status" value="1"/>
</dbReference>
<sequence>MYDYIIIGGGSAGSVLAHRLSTDPQISVLLCEAGMDTPEGQVPAAVLDSYPGTAYLNPGFLWQKLRVTTQAWRGGPAVALRKYEQARIMGGGSSINGQFFNRGGPSDYDEWQALGAEGWSWDQVLPYFKKVERDLDFDGPLHGKEGRIPVRRILPDHWPGHPLALAEALEQAGYQYLPDQNGVFEEGYFPIAISNENERRVSAAMAYLDAPTRQRPNLTIRANSQVSRLLFDGNRCCGVEVQGEGGPVQFSAREVIVSAGAIHSPALLMRSGVGPAAHLKAHGVPLVADVPGVGQHLMEHPAIALASFIKKPARINHHTRRHIMLGWRYSSGMHNAPAGDMFVAGVSKTSWHAVGERVGTMLMYVNKPYSASGQVTLESSDWQASPKVELNLLADPRDMDRLADGFHRMAAIQASEAMAEATSEPFPASYSEKVRQVGMLSTRNKIITQLLAWLLDGPAILRKYLMTKVVAGGPTLSDVLADEQLLREFIAKACVGVWHPGCTCRMGRADDPMAVTDAQGRVREVEGLRVVDASIFPSLPSGNINFPTMMVAERISDLILAAHTPPQGAVEPVAGEPQATTDLSPIL</sequence>
<comment type="cofactor">
    <cofactor evidence="1">
        <name>FAD</name>
        <dbReference type="ChEBI" id="CHEBI:57692"/>
    </cofactor>
</comment>
<accession>A0ABR7YY23</accession>
<name>A0ABR7YY23_9PSED</name>
<keyword evidence="3" id="KW-0285">Flavoprotein</keyword>
<gene>
    <name evidence="7" type="ORF">HAQ05_05140</name>
</gene>
<evidence type="ECO:0000256" key="5">
    <source>
        <dbReference type="ARBA" id="ARBA00023002"/>
    </source>
</evidence>
<dbReference type="InterPro" id="IPR000172">
    <property type="entry name" value="GMC_OxRdtase_N"/>
</dbReference>
<dbReference type="PANTHER" id="PTHR11552:SF147">
    <property type="entry name" value="CHOLINE DEHYDROGENASE, MITOCHONDRIAL"/>
    <property type="match status" value="1"/>
</dbReference>
<comment type="caution">
    <text evidence="7">The sequence shown here is derived from an EMBL/GenBank/DDBJ whole genome shotgun (WGS) entry which is preliminary data.</text>
</comment>
<dbReference type="Pfam" id="PF00732">
    <property type="entry name" value="GMC_oxred_N"/>
    <property type="match status" value="1"/>
</dbReference>
<dbReference type="RefSeq" id="WP_190418090.1">
    <property type="nucleotide sequence ID" value="NZ_JAAOCA010000005.1"/>
</dbReference>
<keyword evidence="4" id="KW-0274">FAD</keyword>
<keyword evidence="8" id="KW-1185">Reference proteome</keyword>
<evidence type="ECO:0000256" key="1">
    <source>
        <dbReference type="ARBA" id="ARBA00001974"/>
    </source>
</evidence>
<evidence type="ECO:0000256" key="2">
    <source>
        <dbReference type="ARBA" id="ARBA00010790"/>
    </source>
</evidence>
<dbReference type="InterPro" id="IPR012132">
    <property type="entry name" value="GMC_OxRdtase"/>
</dbReference>
<dbReference type="SUPFAM" id="SSF51905">
    <property type="entry name" value="FAD/NAD(P)-binding domain"/>
    <property type="match status" value="1"/>
</dbReference>
<dbReference type="InterPro" id="IPR036188">
    <property type="entry name" value="FAD/NAD-bd_sf"/>
</dbReference>
<feature type="domain" description="Glucose-methanol-choline oxidoreductase N-terminal" evidence="6">
    <location>
        <begin position="260"/>
        <end position="274"/>
    </location>
</feature>
<dbReference type="Proteomes" id="UP000805841">
    <property type="component" value="Unassembled WGS sequence"/>
</dbReference>
<evidence type="ECO:0000256" key="4">
    <source>
        <dbReference type="ARBA" id="ARBA00022827"/>
    </source>
</evidence>
<evidence type="ECO:0000313" key="7">
    <source>
        <dbReference type="EMBL" id="MBD1598097.1"/>
    </source>
</evidence>
<keyword evidence="5" id="KW-0560">Oxidoreductase</keyword>
<dbReference type="PIRSF" id="PIRSF000137">
    <property type="entry name" value="Alcohol_oxidase"/>
    <property type="match status" value="1"/>
</dbReference>
<evidence type="ECO:0000259" key="6">
    <source>
        <dbReference type="PROSITE" id="PS00624"/>
    </source>
</evidence>
<organism evidence="7 8">
    <name type="scientific">Pseudomonas typographi</name>
    <dbReference type="NCBI Taxonomy" id="2715964"/>
    <lineage>
        <taxon>Bacteria</taxon>
        <taxon>Pseudomonadati</taxon>
        <taxon>Pseudomonadota</taxon>
        <taxon>Gammaproteobacteria</taxon>
        <taxon>Pseudomonadales</taxon>
        <taxon>Pseudomonadaceae</taxon>
        <taxon>Pseudomonas</taxon>
    </lineage>
</organism>
<protein>
    <submittedName>
        <fullName evidence="7">FAD-binding protein</fullName>
    </submittedName>
</protein>
<evidence type="ECO:0000256" key="3">
    <source>
        <dbReference type="ARBA" id="ARBA00022630"/>
    </source>
</evidence>
<dbReference type="PROSITE" id="PS00624">
    <property type="entry name" value="GMC_OXRED_2"/>
    <property type="match status" value="1"/>
</dbReference>
<dbReference type="Gene3D" id="3.50.50.60">
    <property type="entry name" value="FAD/NAD(P)-binding domain"/>
    <property type="match status" value="2"/>
</dbReference>
<dbReference type="Gene3D" id="3.30.410.40">
    <property type="match status" value="1"/>
</dbReference>
<proteinExistence type="inferred from homology"/>
<dbReference type="Pfam" id="PF05199">
    <property type="entry name" value="GMC_oxred_C"/>
    <property type="match status" value="1"/>
</dbReference>
<comment type="similarity">
    <text evidence="2">Belongs to the GMC oxidoreductase family.</text>
</comment>